<feature type="transmembrane region" description="Helical" evidence="2">
    <location>
        <begin position="32"/>
        <end position="55"/>
    </location>
</feature>
<protein>
    <submittedName>
        <fullName evidence="3">Uncharacterized protein</fullName>
    </submittedName>
</protein>
<accession>A0ABT7LHC6</accession>
<name>A0ABT7LHC6_9BURK</name>
<gene>
    <name evidence="3" type="ORF">QRD43_06580</name>
</gene>
<evidence type="ECO:0000313" key="4">
    <source>
        <dbReference type="Proteomes" id="UP001238603"/>
    </source>
</evidence>
<feature type="transmembrane region" description="Helical" evidence="2">
    <location>
        <begin position="130"/>
        <end position="152"/>
    </location>
</feature>
<evidence type="ECO:0000256" key="2">
    <source>
        <dbReference type="SAM" id="Phobius"/>
    </source>
</evidence>
<proteinExistence type="predicted"/>
<evidence type="ECO:0000313" key="3">
    <source>
        <dbReference type="EMBL" id="MDL5031570.1"/>
    </source>
</evidence>
<keyword evidence="2" id="KW-0472">Membrane</keyword>
<evidence type="ECO:0000256" key="1">
    <source>
        <dbReference type="SAM" id="MobiDB-lite"/>
    </source>
</evidence>
<feature type="transmembrane region" description="Helical" evidence="2">
    <location>
        <begin position="67"/>
        <end position="85"/>
    </location>
</feature>
<dbReference type="RefSeq" id="WP_285981698.1">
    <property type="nucleotide sequence ID" value="NZ_JASVDS010000002.1"/>
</dbReference>
<feature type="region of interest" description="Disordered" evidence="1">
    <location>
        <begin position="1"/>
        <end position="21"/>
    </location>
</feature>
<dbReference type="EMBL" id="JASVDS010000002">
    <property type="protein sequence ID" value="MDL5031570.1"/>
    <property type="molecule type" value="Genomic_DNA"/>
</dbReference>
<reference evidence="3 4" key="1">
    <citation type="submission" date="2023-06" db="EMBL/GenBank/DDBJ databases">
        <title>Pelomonas sp. APW6 16S ribosomal RNA gene genome sequencing and assembly.</title>
        <authorList>
            <person name="Woo H."/>
        </authorList>
    </citation>
    <scope>NUCLEOTIDE SEQUENCE [LARGE SCALE GENOMIC DNA]</scope>
    <source>
        <strain evidence="3 4">APW6</strain>
    </source>
</reference>
<keyword evidence="4" id="KW-1185">Reference proteome</keyword>
<dbReference type="Proteomes" id="UP001238603">
    <property type="component" value="Unassembled WGS sequence"/>
</dbReference>
<feature type="compositionally biased region" description="Pro residues" evidence="1">
    <location>
        <begin position="1"/>
        <end position="12"/>
    </location>
</feature>
<keyword evidence="2" id="KW-0812">Transmembrane</keyword>
<comment type="caution">
    <text evidence="3">The sequence shown here is derived from an EMBL/GenBank/DDBJ whole genome shotgun (WGS) entry which is preliminary data.</text>
</comment>
<keyword evidence="2" id="KW-1133">Transmembrane helix</keyword>
<sequence>MTQPPELPPIDAPPSADAAPPAGPVLWNPNAAAAWGLLLSPVFSAVLHLMNWQALGEAEKAHEAKQWVIGLVAAMLGTMLLLIVWPESRALDTLSRSVGVALLVAWYYGTGKAQSTRVAALYGRGYPRRGWIVPVLAALALIVGLSFVLGGLDELWQYRPR</sequence>
<organism evidence="3 4">
    <name type="scientific">Roseateles subflavus</name>
    <dbReference type="NCBI Taxonomy" id="3053353"/>
    <lineage>
        <taxon>Bacteria</taxon>
        <taxon>Pseudomonadati</taxon>
        <taxon>Pseudomonadota</taxon>
        <taxon>Betaproteobacteria</taxon>
        <taxon>Burkholderiales</taxon>
        <taxon>Sphaerotilaceae</taxon>
        <taxon>Roseateles</taxon>
    </lineage>
</organism>